<keyword evidence="1" id="KW-0812">Transmembrane</keyword>
<name>A0ABU0ZAM8_9ACTN</name>
<keyword evidence="2" id="KW-0732">Signal</keyword>
<sequence length="512" mass="51222">MHVKNALRWLAGLGVAGAWVAATAIPAGAAAPAELAVYVADTTVAIGGPGLVDGPTVAASESVVLHEPTMTFDATDLAGVVDVAEPDGFGDCTSPSARVLVCTKPYEVSLDEGGLRGLFDVVLEAAPGAEAGDSGKLKVTFGAQGLAPVSHEGTVRVGDGVDVAAGPDVKLSAAPGQAFTASPRVANVGETAVEGVTVLFENDEELHPGTRYSNCRYSGDDVRSCTFGGTLRPGATYAGAFAFVLDPANVAPSDELASVRWLTNAEYEDLVAYLEDRGVSPGEPGTEGEVALTEVAGVEAGRVQADIDPFDNSSLLEITVTGQHGVDLAAVGDTAAGAAGDTVAVEVGVVNNGPADLDTNGSGEPVTSVRVAIPTGTTAVAAPAECFPLKGGGMDPDHPGEPGARDYLCLPAISLAAGEADLVTFQLRIDEVLADATGTVTINGEDAPTFERDTDPANDTAKIVVNPSGGGGGGLPVTGAATGAAAAAGGLLLAAGVAGYVIARRRRLRFIA</sequence>
<dbReference type="Proteomes" id="UP001230908">
    <property type="component" value="Unassembled WGS sequence"/>
</dbReference>
<accession>A0ABU0ZAM8</accession>
<feature type="transmembrane region" description="Helical" evidence="1">
    <location>
        <begin position="484"/>
        <end position="503"/>
    </location>
</feature>
<keyword evidence="4" id="KW-1185">Reference proteome</keyword>
<gene>
    <name evidence="3" type="ORF">RB614_06180</name>
</gene>
<evidence type="ECO:0000256" key="2">
    <source>
        <dbReference type="SAM" id="SignalP"/>
    </source>
</evidence>
<proteinExistence type="predicted"/>
<protein>
    <submittedName>
        <fullName evidence="3">LPXTG cell wall anchor domain-containing protein</fullName>
    </submittedName>
</protein>
<evidence type="ECO:0000313" key="3">
    <source>
        <dbReference type="EMBL" id="MDQ7904110.1"/>
    </source>
</evidence>
<keyword evidence="1" id="KW-1133">Transmembrane helix</keyword>
<organism evidence="3 4">
    <name type="scientific">Phytohabitans maris</name>
    <dbReference type="NCBI Taxonomy" id="3071409"/>
    <lineage>
        <taxon>Bacteria</taxon>
        <taxon>Bacillati</taxon>
        <taxon>Actinomycetota</taxon>
        <taxon>Actinomycetes</taxon>
        <taxon>Micromonosporales</taxon>
        <taxon>Micromonosporaceae</taxon>
    </lineage>
</organism>
<evidence type="ECO:0000256" key="1">
    <source>
        <dbReference type="SAM" id="Phobius"/>
    </source>
</evidence>
<feature type="chain" id="PRO_5046431833" evidence="2">
    <location>
        <begin position="30"/>
        <end position="512"/>
    </location>
</feature>
<comment type="caution">
    <text evidence="3">The sequence shown here is derived from an EMBL/GenBank/DDBJ whole genome shotgun (WGS) entry which is preliminary data.</text>
</comment>
<reference evidence="3 4" key="1">
    <citation type="submission" date="2023-08" db="EMBL/GenBank/DDBJ databases">
        <title>Phytohabitans sansha sp. nov., isolated from marine sediment.</title>
        <authorList>
            <person name="Zhao Y."/>
            <person name="Yi K."/>
        </authorList>
    </citation>
    <scope>NUCLEOTIDE SEQUENCE [LARGE SCALE GENOMIC DNA]</scope>
    <source>
        <strain evidence="3 4">ZYX-F-186</strain>
    </source>
</reference>
<keyword evidence="1" id="KW-0472">Membrane</keyword>
<feature type="signal peptide" evidence="2">
    <location>
        <begin position="1"/>
        <end position="29"/>
    </location>
</feature>
<dbReference type="RefSeq" id="WP_308711383.1">
    <property type="nucleotide sequence ID" value="NZ_JAVHUY010000004.1"/>
</dbReference>
<dbReference type="NCBIfam" id="TIGR01167">
    <property type="entry name" value="LPXTG_anchor"/>
    <property type="match status" value="1"/>
</dbReference>
<dbReference type="EMBL" id="JAVHUY010000004">
    <property type="protein sequence ID" value="MDQ7904110.1"/>
    <property type="molecule type" value="Genomic_DNA"/>
</dbReference>
<evidence type="ECO:0000313" key="4">
    <source>
        <dbReference type="Proteomes" id="UP001230908"/>
    </source>
</evidence>